<dbReference type="CDD" id="cd00798">
    <property type="entry name" value="INT_XerDC_C"/>
    <property type="match status" value="1"/>
</dbReference>
<dbReference type="HAMAP" id="MF_01808">
    <property type="entry name" value="Recomb_XerC_XerD"/>
    <property type="match status" value="1"/>
</dbReference>
<comment type="similarity">
    <text evidence="10">Belongs to the 'phage' integrase family. XerC subfamily.</text>
</comment>
<feature type="domain" description="Core-binding (CB)" evidence="12">
    <location>
        <begin position="5"/>
        <end position="91"/>
    </location>
</feature>
<feature type="domain" description="Tyr recombinase" evidence="11">
    <location>
        <begin position="112"/>
        <end position="300"/>
    </location>
</feature>
<dbReference type="GO" id="GO:0009037">
    <property type="term" value="F:tyrosine-based site-specific recombinase activity"/>
    <property type="evidence" value="ECO:0007669"/>
    <property type="project" value="UniProtKB-UniRule"/>
</dbReference>
<dbReference type="InterPro" id="IPR002104">
    <property type="entry name" value="Integrase_catalytic"/>
</dbReference>
<evidence type="ECO:0000259" key="11">
    <source>
        <dbReference type="PROSITE" id="PS51898"/>
    </source>
</evidence>
<dbReference type="NCBIfam" id="NF001399">
    <property type="entry name" value="PRK00283.1"/>
    <property type="match status" value="1"/>
</dbReference>
<evidence type="ECO:0000256" key="6">
    <source>
        <dbReference type="ARBA" id="ARBA00022908"/>
    </source>
</evidence>
<keyword evidence="5 10" id="KW-0159">Chromosome partition</keyword>
<evidence type="ECO:0000259" key="12">
    <source>
        <dbReference type="PROSITE" id="PS51900"/>
    </source>
</evidence>
<evidence type="ECO:0000256" key="9">
    <source>
        <dbReference type="ARBA" id="ARBA00023306"/>
    </source>
</evidence>
<dbReference type="PROSITE" id="PS51898">
    <property type="entry name" value="TYR_RECOMBINASE"/>
    <property type="match status" value="1"/>
</dbReference>
<dbReference type="OrthoDB" id="9801717at2"/>
<feature type="active site" evidence="10">
    <location>
        <position position="152"/>
    </location>
</feature>
<keyword evidence="3 10" id="KW-0963">Cytoplasm</keyword>
<gene>
    <name evidence="13" type="primary">xerD_1</name>
    <name evidence="10" type="synonym">xerC</name>
    <name evidence="13" type="ORF">ENSA5_08050</name>
</gene>
<feature type="active site" evidence="10">
    <location>
        <position position="255"/>
    </location>
</feature>
<reference evidence="13 14" key="1">
    <citation type="submission" date="2018-03" db="EMBL/GenBank/DDBJ databases">
        <title>Draft Genome Sequences of the Obligatory Marine Myxobacteria Enhygromyxa salina SWB005.</title>
        <authorList>
            <person name="Poehlein A."/>
            <person name="Moghaddam J.A."/>
            <person name="Harms H."/>
            <person name="Alanjari M."/>
            <person name="Koenig G.M."/>
            <person name="Daniel R."/>
            <person name="Schaeberle T.F."/>
        </authorList>
    </citation>
    <scope>NUCLEOTIDE SEQUENCE [LARGE SCALE GENOMIC DNA]</scope>
    <source>
        <strain evidence="13 14">SWB005</strain>
    </source>
</reference>
<dbReference type="NCBIfam" id="TIGR02225">
    <property type="entry name" value="recomb_XerD"/>
    <property type="match status" value="1"/>
</dbReference>
<keyword evidence="7 10" id="KW-0238">DNA-binding</keyword>
<evidence type="ECO:0000256" key="1">
    <source>
        <dbReference type="ARBA" id="ARBA00004496"/>
    </source>
</evidence>
<dbReference type="GO" id="GO:0003677">
    <property type="term" value="F:DNA binding"/>
    <property type="evidence" value="ECO:0007669"/>
    <property type="project" value="UniProtKB-UniRule"/>
</dbReference>
<comment type="subcellular location">
    <subcellularLocation>
        <location evidence="1 10">Cytoplasm</location>
    </subcellularLocation>
</comment>
<dbReference type="GO" id="GO:0007059">
    <property type="term" value="P:chromosome segregation"/>
    <property type="evidence" value="ECO:0007669"/>
    <property type="project" value="UniProtKB-UniRule"/>
</dbReference>
<dbReference type="PANTHER" id="PTHR30349:SF81">
    <property type="entry name" value="TYROSINE RECOMBINASE XERC"/>
    <property type="match status" value="1"/>
</dbReference>
<protein>
    <recommendedName>
        <fullName evidence="10">Tyrosine recombinase XerC</fullName>
    </recommendedName>
</protein>
<dbReference type="Pfam" id="PF00589">
    <property type="entry name" value="Phage_integrase"/>
    <property type="match status" value="1"/>
</dbReference>
<dbReference type="Gene3D" id="1.10.150.130">
    <property type="match status" value="1"/>
</dbReference>
<feature type="active site" evidence="10">
    <location>
        <position position="252"/>
    </location>
</feature>
<evidence type="ECO:0000256" key="3">
    <source>
        <dbReference type="ARBA" id="ARBA00022490"/>
    </source>
</evidence>
<dbReference type="InterPro" id="IPR010998">
    <property type="entry name" value="Integrase_recombinase_N"/>
</dbReference>
<proteinExistence type="inferred from homology"/>
<dbReference type="Gene3D" id="1.10.443.10">
    <property type="entry name" value="Intergrase catalytic core"/>
    <property type="match status" value="1"/>
</dbReference>
<dbReference type="InterPro" id="IPR023009">
    <property type="entry name" value="Tyrosine_recombinase_XerC/XerD"/>
</dbReference>
<dbReference type="GO" id="GO:0005737">
    <property type="term" value="C:cytoplasm"/>
    <property type="evidence" value="ECO:0007669"/>
    <property type="project" value="UniProtKB-SubCell"/>
</dbReference>
<evidence type="ECO:0000256" key="5">
    <source>
        <dbReference type="ARBA" id="ARBA00022829"/>
    </source>
</evidence>
<keyword evidence="6 10" id="KW-0229">DNA integration</keyword>
<sequence>MARALHLDDAVEDYLQHLKVERNLSPNTIEAYANDLRQLLDHLGSLGVETTTEVEPPILLGFLRALTERGLAARSQARRWVAVRGLFRWLRLENLIDVDPTQGIRMPKAGAKLPELLSRAEIDALLAAPGVDTVLGLRDTALLEFMYATGCRVSEACDLQLDALHLDQGLVVLTGKGNKQRMVPLGDCALVALLAYVEAGRPGLLARARGKGRRDAHVFLNCRGARLSRQGWFHRLREHAVSAGITRPVSPHKLRHSFATHLIEGGADLRAVQTLLGHADISTTQVYTHLSQSHVRHAYDRHHPRA</sequence>
<evidence type="ECO:0000313" key="13">
    <source>
        <dbReference type="EMBL" id="PRQ04402.1"/>
    </source>
</evidence>
<keyword evidence="8 10" id="KW-0233">DNA recombination</keyword>
<dbReference type="InterPro" id="IPR044068">
    <property type="entry name" value="CB"/>
</dbReference>
<dbReference type="Pfam" id="PF02899">
    <property type="entry name" value="Phage_int_SAM_1"/>
    <property type="match status" value="1"/>
</dbReference>
<dbReference type="GO" id="GO:0051301">
    <property type="term" value="P:cell division"/>
    <property type="evidence" value="ECO:0007669"/>
    <property type="project" value="UniProtKB-KW"/>
</dbReference>
<dbReference type="InterPro" id="IPR050090">
    <property type="entry name" value="Tyrosine_recombinase_XerCD"/>
</dbReference>
<name>A0A2S9YH99_9BACT</name>
<accession>A0A2S9YH99</accession>
<keyword evidence="4 10" id="KW-0132">Cell division</keyword>
<evidence type="ECO:0000256" key="8">
    <source>
        <dbReference type="ARBA" id="ARBA00023172"/>
    </source>
</evidence>
<keyword evidence="14" id="KW-1185">Reference proteome</keyword>
<feature type="active site" evidence="10">
    <location>
        <position position="278"/>
    </location>
</feature>
<comment type="similarity">
    <text evidence="2">Belongs to the 'phage' integrase family. XerD subfamily.</text>
</comment>
<evidence type="ECO:0000256" key="2">
    <source>
        <dbReference type="ARBA" id="ARBA00010450"/>
    </source>
</evidence>
<organism evidence="13 14">
    <name type="scientific">Enhygromyxa salina</name>
    <dbReference type="NCBI Taxonomy" id="215803"/>
    <lineage>
        <taxon>Bacteria</taxon>
        <taxon>Pseudomonadati</taxon>
        <taxon>Myxococcota</taxon>
        <taxon>Polyangia</taxon>
        <taxon>Nannocystales</taxon>
        <taxon>Nannocystaceae</taxon>
        <taxon>Enhygromyxa</taxon>
    </lineage>
</organism>
<dbReference type="InterPro" id="IPR011010">
    <property type="entry name" value="DNA_brk_join_enz"/>
</dbReference>
<dbReference type="SUPFAM" id="SSF56349">
    <property type="entry name" value="DNA breaking-rejoining enzymes"/>
    <property type="match status" value="1"/>
</dbReference>
<evidence type="ECO:0000256" key="7">
    <source>
        <dbReference type="ARBA" id="ARBA00023125"/>
    </source>
</evidence>
<dbReference type="InterPro" id="IPR004107">
    <property type="entry name" value="Integrase_SAM-like_N"/>
</dbReference>
<dbReference type="Proteomes" id="UP000237968">
    <property type="component" value="Unassembled WGS sequence"/>
</dbReference>
<keyword evidence="9 10" id="KW-0131">Cell cycle</keyword>
<feature type="active site" description="O-(3'-phospho-DNA)-tyrosine intermediate" evidence="10">
    <location>
        <position position="287"/>
    </location>
</feature>
<evidence type="ECO:0000256" key="4">
    <source>
        <dbReference type="ARBA" id="ARBA00022618"/>
    </source>
</evidence>
<comment type="function">
    <text evidence="10">Site-specific tyrosine recombinase, which acts by catalyzing the cutting and rejoining of the recombining DNA molecules. The XerC-XerD complex is essential to convert dimers of the bacterial chromosome into monomers to permit their segregation at cell division. It also contributes to the segregational stability of plasmids.</text>
</comment>
<dbReference type="AlphaFoldDB" id="A0A2S9YH99"/>
<dbReference type="GO" id="GO:0006313">
    <property type="term" value="P:DNA transposition"/>
    <property type="evidence" value="ECO:0007669"/>
    <property type="project" value="UniProtKB-UniRule"/>
</dbReference>
<feature type="active site" evidence="10">
    <location>
        <position position="176"/>
    </location>
</feature>
<comment type="caution">
    <text evidence="13">The sequence shown here is derived from an EMBL/GenBank/DDBJ whole genome shotgun (WGS) entry which is preliminary data.</text>
</comment>
<dbReference type="InterPro" id="IPR013762">
    <property type="entry name" value="Integrase-like_cat_sf"/>
</dbReference>
<evidence type="ECO:0000256" key="10">
    <source>
        <dbReference type="HAMAP-Rule" id="MF_01808"/>
    </source>
</evidence>
<dbReference type="EMBL" id="PVNK01000041">
    <property type="protein sequence ID" value="PRQ04402.1"/>
    <property type="molecule type" value="Genomic_DNA"/>
</dbReference>
<comment type="subunit">
    <text evidence="10">Forms a cyclic heterotetrameric complex composed of two molecules of XerC and two molecules of XerD.</text>
</comment>
<dbReference type="PANTHER" id="PTHR30349">
    <property type="entry name" value="PHAGE INTEGRASE-RELATED"/>
    <property type="match status" value="1"/>
</dbReference>
<dbReference type="RefSeq" id="WP_106390251.1">
    <property type="nucleotide sequence ID" value="NZ_PVNK01000041.1"/>
</dbReference>
<dbReference type="PROSITE" id="PS51900">
    <property type="entry name" value="CB"/>
    <property type="match status" value="1"/>
</dbReference>
<dbReference type="InterPro" id="IPR011932">
    <property type="entry name" value="Recomb_XerD"/>
</dbReference>
<evidence type="ECO:0000313" key="14">
    <source>
        <dbReference type="Proteomes" id="UP000237968"/>
    </source>
</evidence>